<name>A0A6H2A1H4_9ZZZZ</name>
<dbReference type="EMBL" id="MT145025">
    <property type="protein sequence ID" value="QJI02722.1"/>
    <property type="molecule type" value="Genomic_DNA"/>
</dbReference>
<proteinExistence type="predicted"/>
<dbReference type="EMBL" id="MT144431">
    <property type="protein sequence ID" value="QJA53562.1"/>
    <property type="molecule type" value="Genomic_DNA"/>
</dbReference>
<dbReference type="AlphaFoldDB" id="A0A6H2A1H4"/>
<accession>A0A6H2A1H4</accession>
<reference evidence="1" key="1">
    <citation type="submission" date="2020-03" db="EMBL/GenBank/DDBJ databases">
        <title>The deep terrestrial virosphere.</title>
        <authorList>
            <person name="Holmfeldt K."/>
            <person name="Nilsson E."/>
            <person name="Simone D."/>
            <person name="Lopez-Fernandez M."/>
            <person name="Wu X."/>
            <person name="de Brujin I."/>
            <person name="Lundin D."/>
            <person name="Andersson A."/>
            <person name="Bertilsson S."/>
            <person name="Dopson M."/>
        </authorList>
    </citation>
    <scope>NUCLEOTIDE SEQUENCE</scope>
    <source>
        <strain evidence="1">TM448A03703</strain>
        <strain evidence="2">TM448B03554</strain>
    </source>
</reference>
<evidence type="ECO:0000313" key="2">
    <source>
        <dbReference type="EMBL" id="QJI02722.1"/>
    </source>
</evidence>
<evidence type="ECO:0008006" key="3">
    <source>
        <dbReference type="Google" id="ProtNLM"/>
    </source>
</evidence>
<dbReference type="InterPro" id="IPR011856">
    <property type="entry name" value="tRNA_endonuc-like_dom_sf"/>
</dbReference>
<gene>
    <name evidence="1" type="ORF">TM448A03703_0011</name>
    <name evidence="2" type="ORF">TM448B03554_0005</name>
</gene>
<dbReference type="GO" id="GO:0003676">
    <property type="term" value="F:nucleic acid binding"/>
    <property type="evidence" value="ECO:0007669"/>
    <property type="project" value="InterPro"/>
</dbReference>
<organism evidence="1">
    <name type="scientific">viral metagenome</name>
    <dbReference type="NCBI Taxonomy" id="1070528"/>
    <lineage>
        <taxon>unclassified sequences</taxon>
        <taxon>metagenomes</taxon>
        <taxon>organismal metagenomes</taxon>
    </lineage>
</organism>
<protein>
    <recommendedName>
        <fullName evidence="3">PD-(D/E)XK nuclease superfamily protein</fullName>
    </recommendedName>
</protein>
<sequence length="138" mass="15999">MVMLYPVPKYPHMLPVEAELWDRLLKIRRPPFIKLEYDVHVGELVEEPPGLPDYLKGMLQAVYRKRIDVVAYDSDCIYVVEVKPRAGLSAIGQVMAYKLLYQDEFKPMLPVEMRIVCERIATDIPRLAAELNIGIWQV</sequence>
<evidence type="ECO:0000313" key="1">
    <source>
        <dbReference type="EMBL" id="QJA53562.1"/>
    </source>
</evidence>
<dbReference type="Gene3D" id="3.40.1350.10">
    <property type="match status" value="1"/>
</dbReference>